<proteinExistence type="predicted"/>
<dbReference type="EMBL" id="GBRH01258200">
    <property type="protein sequence ID" value="JAD39695.1"/>
    <property type="molecule type" value="Transcribed_RNA"/>
</dbReference>
<reference evidence="1" key="1">
    <citation type="submission" date="2014-09" db="EMBL/GenBank/DDBJ databases">
        <authorList>
            <person name="Magalhaes I.L.F."/>
            <person name="Oliveira U."/>
            <person name="Santos F.R."/>
            <person name="Vidigal T.H.D.A."/>
            <person name="Brescovit A.D."/>
            <person name="Santos A.J."/>
        </authorList>
    </citation>
    <scope>NUCLEOTIDE SEQUENCE</scope>
    <source>
        <tissue evidence="1">Shoot tissue taken approximately 20 cm above the soil surface</tissue>
    </source>
</reference>
<dbReference type="AlphaFoldDB" id="A0A0A8ZSG0"/>
<reference evidence="1" key="2">
    <citation type="journal article" date="2015" name="Data Brief">
        <title>Shoot transcriptome of the giant reed, Arundo donax.</title>
        <authorList>
            <person name="Barrero R.A."/>
            <person name="Guerrero F.D."/>
            <person name="Moolhuijzen P."/>
            <person name="Goolsby J.A."/>
            <person name="Tidwell J."/>
            <person name="Bellgard S.E."/>
            <person name="Bellgard M.I."/>
        </authorList>
    </citation>
    <scope>NUCLEOTIDE SEQUENCE</scope>
    <source>
        <tissue evidence="1">Shoot tissue taken approximately 20 cm above the soil surface</tissue>
    </source>
</reference>
<evidence type="ECO:0000313" key="1">
    <source>
        <dbReference type="EMBL" id="JAD39695.1"/>
    </source>
</evidence>
<protein>
    <submittedName>
        <fullName evidence="1">Uncharacterized protein</fullName>
    </submittedName>
</protein>
<organism evidence="1">
    <name type="scientific">Arundo donax</name>
    <name type="common">Giant reed</name>
    <name type="synonym">Donax arundinaceus</name>
    <dbReference type="NCBI Taxonomy" id="35708"/>
    <lineage>
        <taxon>Eukaryota</taxon>
        <taxon>Viridiplantae</taxon>
        <taxon>Streptophyta</taxon>
        <taxon>Embryophyta</taxon>
        <taxon>Tracheophyta</taxon>
        <taxon>Spermatophyta</taxon>
        <taxon>Magnoliopsida</taxon>
        <taxon>Liliopsida</taxon>
        <taxon>Poales</taxon>
        <taxon>Poaceae</taxon>
        <taxon>PACMAD clade</taxon>
        <taxon>Arundinoideae</taxon>
        <taxon>Arundineae</taxon>
        <taxon>Arundo</taxon>
    </lineage>
</organism>
<accession>A0A0A8ZSG0</accession>
<sequence>MNFNKHNTYLETILEVTPVKLYYSNDGEFVLVK</sequence>
<name>A0A0A8ZSG0_ARUDO</name>